<organism evidence="1 2">
    <name type="scientific">Sporosarcina luteola</name>
    <dbReference type="NCBI Taxonomy" id="582850"/>
    <lineage>
        <taxon>Bacteria</taxon>
        <taxon>Bacillati</taxon>
        <taxon>Bacillota</taxon>
        <taxon>Bacilli</taxon>
        <taxon>Bacillales</taxon>
        <taxon>Caryophanaceae</taxon>
        <taxon>Sporosarcina</taxon>
    </lineage>
</organism>
<dbReference type="EMBL" id="BJYL01000016">
    <property type="protein sequence ID" value="GEN83000.1"/>
    <property type="molecule type" value="Genomic_DNA"/>
</dbReference>
<comment type="caution">
    <text evidence="1">The sequence shown here is derived from an EMBL/GenBank/DDBJ whole genome shotgun (WGS) entry which is preliminary data.</text>
</comment>
<accession>A0A511Z6E0</accession>
<proteinExistence type="predicted"/>
<dbReference type="Proteomes" id="UP000321901">
    <property type="component" value="Unassembled WGS sequence"/>
</dbReference>
<gene>
    <name evidence="1" type="ORF">SLU01_13120</name>
</gene>
<evidence type="ECO:0000313" key="2">
    <source>
        <dbReference type="Proteomes" id="UP000321901"/>
    </source>
</evidence>
<protein>
    <submittedName>
        <fullName evidence="1">Uncharacterized protein</fullName>
    </submittedName>
</protein>
<dbReference type="RefSeq" id="WP_170232616.1">
    <property type="nucleotide sequence ID" value="NZ_BJYL01000016.1"/>
</dbReference>
<evidence type="ECO:0000313" key="1">
    <source>
        <dbReference type="EMBL" id="GEN83000.1"/>
    </source>
</evidence>
<keyword evidence="2" id="KW-1185">Reference proteome</keyword>
<dbReference type="AlphaFoldDB" id="A0A511Z6E0"/>
<reference evidence="1 2" key="1">
    <citation type="submission" date="2019-07" db="EMBL/GenBank/DDBJ databases">
        <title>Whole genome shotgun sequence of Sporosarcina luteola NBRC 105378.</title>
        <authorList>
            <person name="Hosoyama A."/>
            <person name="Uohara A."/>
            <person name="Ohji S."/>
            <person name="Ichikawa N."/>
        </authorList>
    </citation>
    <scope>NUCLEOTIDE SEQUENCE [LARGE SCALE GENOMIC DNA]</scope>
    <source>
        <strain evidence="1 2">NBRC 105378</strain>
    </source>
</reference>
<name>A0A511Z6E0_9BACL</name>
<sequence>MFDINKIMLAAEKLGLQIELNAENPGMHFVREDNTSDYLTYDDLSKNFTKEFFADQEANEMDYHFNYSSFLNVTFGNHFLPNKSQKLEQIEITVGDNRKTTKNSYYASFEGMENYVIAVNTNTNLTGAA</sequence>